<accession>A0ABW2INK6</accession>
<organism evidence="4 5">
    <name type="scientific">Hirschia litorea</name>
    <dbReference type="NCBI Taxonomy" id="1199156"/>
    <lineage>
        <taxon>Bacteria</taxon>
        <taxon>Pseudomonadati</taxon>
        <taxon>Pseudomonadota</taxon>
        <taxon>Alphaproteobacteria</taxon>
        <taxon>Hyphomonadales</taxon>
        <taxon>Hyphomonadaceae</taxon>
        <taxon>Hirschia</taxon>
    </lineage>
</organism>
<protein>
    <submittedName>
        <fullName evidence="4">SDR family NAD(P)-dependent oxidoreductase</fullName>
        <ecNumber evidence="4">1.-.-.-</ecNumber>
    </submittedName>
</protein>
<dbReference type="PANTHER" id="PTHR44196">
    <property type="entry name" value="DEHYDROGENASE/REDUCTASE SDR FAMILY MEMBER 7B"/>
    <property type="match status" value="1"/>
</dbReference>
<gene>
    <name evidence="4" type="ORF">ACFQS8_12630</name>
</gene>
<dbReference type="InterPro" id="IPR036291">
    <property type="entry name" value="NAD(P)-bd_dom_sf"/>
</dbReference>
<dbReference type="EC" id="1.-.-.-" evidence="4"/>
<comment type="caution">
    <text evidence="4">The sequence shown here is derived from an EMBL/GenBank/DDBJ whole genome shotgun (WGS) entry which is preliminary data.</text>
</comment>
<evidence type="ECO:0000256" key="2">
    <source>
        <dbReference type="ARBA" id="ARBA00023002"/>
    </source>
</evidence>
<dbReference type="Gene3D" id="3.40.50.720">
    <property type="entry name" value="NAD(P)-binding Rossmann-like Domain"/>
    <property type="match status" value="1"/>
</dbReference>
<proteinExistence type="inferred from homology"/>
<dbReference type="EMBL" id="JBHTBR010000005">
    <property type="protein sequence ID" value="MFC7292468.1"/>
    <property type="molecule type" value="Genomic_DNA"/>
</dbReference>
<dbReference type="PRINTS" id="PR00080">
    <property type="entry name" value="SDRFAMILY"/>
</dbReference>
<dbReference type="InterPro" id="IPR002347">
    <property type="entry name" value="SDR_fam"/>
</dbReference>
<keyword evidence="2 4" id="KW-0560">Oxidoreductase</keyword>
<dbReference type="PIRSF" id="PIRSF000126">
    <property type="entry name" value="11-beta-HSD1"/>
    <property type="match status" value="1"/>
</dbReference>
<dbReference type="PANTHER" id="PTHR44196:SF2">
    <property type="entry name" value="SHORT-CHAIN DEHYDROGENASE-RELATED"/>
    <property type="match status" value="1"/>
</dbReference>
<keyword evidence="5" id="KW-1185">Reference proteome</keyword>
<dbReference type="GO" id="GO:0016491">
    <property type="term" value="F:oxidoreductase activity"/>
    <property type="evidence" value="ECO:0007669"/>
    <property type="project" value="UniProtKB-KW"/>
</dbReference>
<evidence type="ECO:0000256" key="1">
    <source>
        <dbReference type="ARBA" id="ARBA00006484"/>
    </source>
</evidence>
<dbReference type="PRINTS" id="PR00081">
    <property type="entry name" value="GDHRDH"/>
</dbReference>
<dbReference type="CDD" id="cd05233">
    <property type="entry name" value="SDR_c"/>
    <property type="match status" value="1"/>
</dbReference>
<comment type="similarity">
    <text evidence="1 3">Belongs to the short-chain dehydrogenases/reductases (SDR) family.</text>
</comment>
<reference evidence="5" key="1">
    <citation type="journal article" date="2019" name="Int. J. Syst. Evol. Microbiol.">
        <title>The Global Catalogue of Microorganisms (GCM) 10K type strain sequencing project: providing services to taxonomists for standard genome sequencing and annotation.</title>
        <authorList>
            <consortium name="The Broad Institute Genomics Platform"/>
            <consortium name="The Broad Institute Genome Sequencing Center for Infectious Disease"/>
            <person name="Wu L."/>
            <person name="Ma J."/>
        </authorList>
    </citation>
    <scope>NUCLEOTIDE SEQUENCE [LARGE SCALE GENOMIC DNA]</scope>
    <source>
        <strain evidence="5">CCUG 51308</strain>
    </source>
</reference>
<dbReference type="Proteomes" id="UP001596492">
    <property type="component" value="Unassembled WGS sequence"/>
</dbReference>
<dbReference type="SUPFAM" id="SSF51735">
    <property type="entry name" value="NAD(P)-binding Rossmann-fold domains"/>
    <property type="match status" value="1"/>
</dbReference>
<evidence type="ECO:0000256" key="3">
    <source>
        <dbReference type="RuleBase" id="RU000363"/>
    </source>
</evidence>
<name>A0ABW2INK6_9PROT</name>
<dbReference type="Pfam" id="PF00106">
    <property type="entry name" value="adh_short"/>
    <property type="match status" value="1"/>
</dbReference>
<sequence>MSSAAMNRPLVLITGASAGIGAALARIYAENQYDLLLIARREERLAALATELEAQYNITAHTIASDLSKPHAIDEIITFLDAQNRHVDVLINNAGFGLAPEFTNTQWAEQANYLRLMLEAPCELTHKLLPAMRKRGKGSIINMASMAGYAPGGRGHTLYAATKAALIKFSQSLHQENKKYGLNIVAVCPGLTYSEFHDVNGQREKLANFPKYMWQTSEQVAKATFRAGQRQNPVYVPGLFNQTLYILNKLLPETLSMRLLSVRHSQL</sequence>
<evidence type="ECO:0000313" key="4">
    <source>
        <dbReference type="EMBL" id="MFC7292468.1"/>
    </source>
</evidence>
<dbReference type="RefSeq" id="WP_382167917.1">
    <property type="nucleotide sequence ID" value="NZ_JBHTBR010000005.1"/>
</dbReference>
<evidence type="ECO:0000313" key="5">
    <source>
        <dbReference type="Proteomes" id="UP001596492"/>
    </source>
</evidence>